<protein>
    <submittedName>
        <fullName evidence="1">Uncharacterized protein</fullName>
    </submittedName>
</protein>
<name>A0ACC0QHR2_9HYPO</name>
<organism evidence="1 2">
    <name type="scientific">Fusarium keratoplasticum</name>
    <dbReference type="NCBI Taxonomy" id="1328300"/>
    <lineage>
        <taxon>Eukaryota</taxon>
        <taxon>Fungi</taxon>
        <taxon>Dikarya</taxon>
        <taxon>Ascomycota</taxon>
        <taxon>Pezizomycotina</taxon>
        <taxon>Sordariomycetes</taxon>
        <taxon>Hypocreomycetidae</taxon>
        <taxon>Hypocreales</taxon>
        <taxon>Nectriaceae</taxon>
        <taxon>Fusarium</taxon>
        <taxon>Fusarium solani species complex</taxon>
    </lineage>
</organism>
<evidence type="ECO:0000313" key="1">
    <source>
        <dbReference type="EMBL" id="KAI8652338.1"/>
    </source>
</evidence>
<accession>A0ACC0QHR2</accession>
<dbReference type="EMBL" id="CM046513">
    <property type="protein sequence ID" value="KAI8652338.1"/>
    <property type="molecule type" value="Genomic_DNA"/>
</dbReference>
<proteinExistence type="predicted"/>
<gene>
    <name evidence="1" type="ORF">NCS57_01297300</name>
</gene>
<dbReference type="Proteomes" id="UP001065298">
    <property type="component" value="Chromosome 11"/>
</dbReference>
<sequence length="172" mass="19159">MPVITNDTHPDAPSNEGDNSPNQALAFFPAVLLVAVVLTVLLSPALRKLIRHFRSPHDDEFSSTESSGSSSNTDSARRGLDSIAPPKACNKMREQLEARPRLPPWARLGSLVICAICLDTIEDDDLVRHLPCEHNFHSDCISQWFMRRHDTCPICSIHLMTPSRQHGRTEQG</sequence>
<keyword evidence="2" id="KW-1185">Reference proteome</keyword>
<reference evidence="1" key="1">
    <citation type="submission" date="2022-06" db="EMBL/GenBank/DDBJ databases">
        <title>Fusarium solani species complex genomes reveal bases of compartmentalisation and animal pathogenesis.</title>
        <authorList>
            <person name="Tsai I.J."/>
        </authorList>
    </citation>
    <scope>NUCLEOTIDE SEQUENCE</scope>
    <source>
        <strain evidence="1">Fu6.1</strain>
    </source>
</reference>
<evidence type="ECO:0000313" key="2">
    <source>
        <dbReference type="Proteomes" id="UP001065298"/>
    </source>
</evidence>
<comment type="caution">
    <text evidence="1">The sequence shown here is derived from an EMBL/GenBank/DDBJ whole genome shotgun (WGS) entry which is preliminary data.</text>
</comment>